<dbReference type="AlphaFoldDB" id="A0A026WIX8"/>
<accession>A0A026WIX8</accession>
<evidence type="ECO:0000313" key="2">
    <source>
        <dbReference type="Proteomes" id="UP000053097"/>
    </source>
</evidence>
<organism evidence="1 2">
    <name type="scientific">Ooceraea biroi</name>
    <name type="common">Clonal raider ant</name>
    <name type="synonym">Cerapachys biroi</name>
    <dbReference type="NCBI Taxonomy" id="2015173"/>
    <lineage>
        <taxon>Eukaryota</taxon>
        <taxon>Metazoa</taxon>
        <taxon>Ecdysozoa</taxon>
        <taxon>Arthropoda</taxon>
        <taxon>Hexapoda</taxon>
        <taxon>Insecta</taxon>
        <taxon>Pterygota</taxon>
        <taxon>Neoptera</taxon>
        <taxon>Endopterygota</taxon>
        <taxon>Hymenoptera</taxon>
        <taxon>Apocrita</taxon>
        <taxon>Aculeata</taxon>
        <taxon>Formicoidea</taxon>
        <taxon>Formicidae</taxon>
        <taxon>Dorylinae</taxon>
        <taxon>Ooceraea</taxon>
    </lineage>
</organism>
<evidence type="ECO:0000313" key="1">
    <source>
        <dbReference type="EMBL" id="EZA55997.1"/>
    </source>
</evidence>
<proteinExistence type="predicted"/>
<dbReference type="Proteomes" id="UP000053097">
    <property type="component" value="Unassembled WGS sequence"/>
</dbReference>
<sequence length="93" mass="10742">MIDFKKFRKLRAHLALENRLDERSETLEVSRLFTHRESVESIRHRLTAKLDAKGVVSCIGDSVETPDYTNQHGYCIRLTGDPQRTTDVFPSHT</sequence>
<gene>
    <name evidence="1" type="ORF">X777_03682</name>
</gene>
<protein>
    <submittedName>
        <fullName evidence="1">Uncharacterized protein</fullName>
    </submittedName>
</protein>
<keyword evidence="2" id="KW-1185">Reference proteome</keyword>
<reference evidence="1 2" key="1">
    <citation type="journal article" date="2014" name="Curr. Biol.">
        <title>The genome of the clonal raider ant Cerapachys biroi.</title>
        <authorList>
            <person name="Oxley P.R."/>
            <person name="Ji L."/>
            <person name="Fetter-Pruneda I."/>
            <person name="McKenzie S.K."/>
            <person name="Li C."/>
            <person name="Hu H."/>
            <person name="Zhang G."/>
            <person name="Kronauer D.J."/>
        </authorList>
    </citation>
    <scope>NUCLEOTIDE SEQUENCE [LARGE SCALE GENOMIC DNA]</scope>
</reference>
<name>A0A026WIX8_OOCBI</name>
<dbReference type="EMBL" id="KK107182">
    <property type="protein sequence ID" value="EZA55997.1"/>
    <property type="molecule type" value="Genomic_DNA"/>
</dbReference>